<evidence type="ECO:0000256" key="6">
    <source>
        <dbReference type="ARBA" id="ARBA00023002"/>
    </source>
</evidence>
<evidence type="ECO:0000256" key="5">
    <source>
        <dbReference type="ARBA" id="ARBA00022857"/>
    </source>
</evidence>
<evidence type="ECO:0000256" key="8">
    <source>
        <dbReference type="ARBA" id="ARBA00023096"/>
    </source>
</evidence>
<dbReference type="EC" id="1.1.1.262" evidence="10"/>
<evidence type="ECO:0000256" key="4">
    <source>
        <dbReference type="ARBA" id="ARBA00022842"/>
    </source>
</evidence>
<keyword evidence="6 10" id="KW-0560">Oxidoreductase</keyword>
<dbReference type="GO" id="GO:0008270">
    <property type="term" value="F:zinc ion binding"/>
    <property type="evidence" value="ECO:0007669"/>
    <property type="project" value="UniProtKB-UniRule"/>
</dbReference>
<keyword evidence="5 10" id="KW-0521">NADP</keyword>
<comment type="subunit">
    <text evidence="10">Homodimer.</text>
</comment>
<comment type="cofactor">
    <cofactor evidence="10">
        <name>Zn(2+)</name>
        <dbReference type="ChEBI" id="CHEBI:29105"/>
    </cofactor>
    <cofactor evidence="10">
        <name>Mg(2+)</name>
        <dbReference type="ChEBI" id="CHEBI:18420"/>
    </cofactor>
    <cofactor evidence="10">
        <name>Co(2+)</name>
        <dbReference type="ChEBI" id="CHEBI:48828"/>
    </cofactor>
    <text evidence="10">Binds 1 divalent metal cation per subunit. Can use ions such as Zn(2+), Mg(2+) or Co(2+).</text>
</comment>
<comment type="function">
    <text evidence="10">Catalyzes the NAD(P)-dependent oxidation of 4-(phosphooxy)-L-threonine (HTP) into 2-amino-3-oxo-4-(phosphooxy)butyric acid which spontaneously decarboxylates to form 3-amino-2-oxopropyl phosphate (AHAP).</text>
</comment>
<comment type="catalytic activity">
    <reaction evidence="10">
        <text>4-(phosphooxy)-L-threonine + NAD(+) = 3-amino-2-oxopropyl phosphate + CO2 + NADH</text>
        <dbReference type="Rhea" id="RHEA:32275"/>
        <dbReference type="ChEBI" id="CHEBI:16526"/>
        <dbReference type="ChEBI" id="CHEBI:57279"/>
        <dbReference type="ChEBI" id="CHEBI:57540"/>
        <dbReference type="ChEBI" id="CHEBI:57945"/>
        <dbReference type="ChEBI" id="CHEBI:58452"/>
        <dbReference type="EC" id="1.1.1.262"/>
    </reaction>
</comment>
<dbReference type="PANTHER" id="PTHR30004">
    <property type="entry name" value="4-HYDROXYTHREONINE-4-PHOSPHATE DEHYDROGENASE"/>
    <property type="match status" value="1"/>
</dbReference>
<keyword evidence="8 10" id="KW-0664">Pyridoxine biosynthesis</keyword>
<feature type="binding site" evidence="10">
    <location>
        <position position="282"/>
    </location>
    <ligand>
        <name>substrate</name>
    </ligand>
</feature>
<evidence type="ECO:0000256" key="10">
    <source>
        <dbReference type="HAMAP-Rule" id="MF_00536"/>
    </source>
</evidence>
<dbReference type="GO" id="GO:0005737">
    <property type="term" value="C:cytoplasm"/>
    <property type="evidence" value="ECO:0007669"/>
    <property type="project" value="UniProtKB-SubCell"/>
</dbReference>
<dbReference type="EMBL" id="WEHX01000007">
    <property type="protein sequence ID" value="KAB7662468.1"/>
    <property type="molecule type" value="Genomic_DNA"/>
</dbReference>
<keyword evidence="1 10" id="KW-0963">Cytoplasm</keyword>
<comment type="caution">
    <text evidence="11">The sequence shown here is derived from an EMBL/GenBank/DDBJ whole genome shotgun (WGS) entry which is preliminary data.</text>
</comment>
<dbReference type="Gene3D" id="3.40.718.10">
    <property type="entry name" value="Isopropylmalate Dehydrogenase"/>
    <property type="match status" value="1"/>
</dbReference>
<dbReference type="Proteomes" id="UP000430564">
    <property type="component" value="Unassembled WGS sequence"/>
</dbReference>
<evidence type="ECO:0000313" key="12">
    <source>
        <dbReference type="Proteomes" id="UP000430564"/>
    </source>
</evidence>
<feature type="binding site" evidence="10">
    <location>
        <position position="256"/>
    </location>
    <ligand>
        <name>a divalent metal cation</name>
        <dbReference type="ChEBI" id="CHEBI:60240"/>
        <note>ligand shared between dimeric partners</note>
    </ligand>
</feature>
<comment type="miscellaneous">
    <text evidence="10">The active site is located at the dimer interface.</text>
</comment>
<sequence length="323" mass="34150">MLSSIKPQAITTGEPAGIGPEVSVKAAWKSSDPVILVGDRDMLLAEARRLGLPEPPAQVSFHHVPLAEAPVPGKLSLKNSPYVIETLAAAHRLCTEGAAGAVVTAPVQKSILIEAGFRFTGHTEFFAEAAGVSRVVMMLVSSPRRNALKVALATTHLPLRAVPDAITPELLDEVLTILKRELQVSYAIPHPTIAVAGLNPHAGENGHMGTEEITVISPALERARDGSADIIGPLPADTIFVPGKMEKWDAVLCMYHDQGLPTLKHVGFAEGVNVTLGLPYVRTSVDHGTALDIAGRGIADARSMTAALELAHTLAKNRDSRMA</sequence>
<feature type="binding site" evidence="10">
    <location>
        <position position="156"/>
    </location>
    <ligand>
        <name>a divalent metal cation</name>
        <dbReference type="ChEBI" id="CHEBI:60240"/>
        <note>ligand shared between dimeric partners</note>
    </ligand>
</feature>
<keyword evidence="9 10" id="KW-0170">Cobalt</keyword>
<evidence type="ECO:0000256" key="9">
    <source>
        <dbReference type="ARBA" id="ARBA00023285"/>
    </source>
</evidence>
<dbReference type="GO" id="GO:0000287">
    <property type="term" value="F:magnesium ion binding"/>
    <property type="evidence" value="ECO:0007669"/>
    <property type="project" value="UniProtKB-UniRule"/>
</dbReference>
<comment type="subcellular location">
    <subcellularLocation>
        <location evidence="10">Cytoplasm</location>
    </subcellularLocation>
</comment>
<evidence type="ECO:0000256" key="2">
    <source>
        <dbReference type="ARBA" id="ARBA00022723"/>
    </source>
</evidence>
<dbReference type="Pfam" id="PF04166">
    <property type="entry name" value="PdxA"/>
    <property type="match status" value="1"/>
</dbReference>
<evidence type="ECO:0000256" key="1">
    <source>
        <dbReference type="ARBA" id="ARBA00022490"/>
    </source>
</evidence>
<dbReference type="GO" id="GO:0008615">
    <property type="term" value="P:pyridoxine biosynthetic process"/>
    <property type="evidence" value="ECO:0007669"/>
    <property type="project" value="UniProtKB-UniRule"/>
</dbReference>
<keyword evidence="4 10" id="KW-0460">Magnesium</keyword>
<comment type="similarity">
    <text evidence="10">Belongs to the PdxA family.</text>
</comment>
<reference evidence="11 12" key="1">
    <citation type="submission" date="2019-10" db="EMBL/GenBank/DDBJ databases">
        <title>Genome diversity of Sutterella seckii.</title>
        <authorList>
            <person name="Chaplin A.V."/>
            <person name="Sokolova S.R."/>
            <person name="Mosin K.A."/>
            <person name="Ivanova E.L."/>
            <person name="Kochetkova T.O."/>
            <person name="Goltsov A.Y."/>
            <person name="Trofimov D.Y."/>
            <person name="Efimov B.A."/>
        </authorList>
    </citation>
    <scope>NUCLEOTIDE SEQUENCE [LARGE SCALE GENOMIC DNA]</scope>
    <source>
        <strain evidence="11 12">ASD393</strain>
    </source>
</reference>
<dbReference type="GO" id="GO:0051287">
    <property type="term" value="F:NAD binding"/>
    <property type="evidence" value="ECO:0007669"/>
    <property type="project" value="InterPro"/>
</dbReference>
<dbReference type="SUPFAM" id="SSF53659">
    <property type="entry name" value="Isocitrate/Isopropylmalate dehydrogenase-like"/>
    <property type="match status" value="1"/>
</dbReference>
<evidence type="ECO:0000313" key="11">
    <source>
        <dbReference type="EMBL" id="KAB7662468.1"/>
    </source>
</evidence>
<feature type="binding site" evidence="10">
    <location>
        <position position="264"/>
    </location>
    <ligand>
        <name>substrate</name>
    </ligand>
</feature>
<keyword evidence="2 10" id="KW-0479">Metal-binding</keyword>
<dbReference type="PANTHER" id="PTHR30004:SF5">
    <property type="entry name" value="4-HYDROXYTHREONINE-4-PHOSPHATE DEHYDROGENASE"/>
    <property type="match status" value="1"/>
</dbReference>
<dbReference type="OrthoDB" id="9801783at2"/>
<feature type="binding site" evidence="10">
    <location>
        <position position="123"/>
    </location>
    <ligand>
        <name>substrate</name>
    </ligand>
</feature>
<proteinExistence type="inferred from homology"/>
<keyword evidence="7 10" id="KW-0520">NAD</keyword>
<gene>
    <name evidence="10 11" type="primary">pdxA</name>
    <name evidence="11" type="ORF">GBM95_02545</name>
</gene>
<feature type="binding site" evidence="10">
    <location>
        <position position="122"/>
    </location>
    <ligand>
        <name>substrate</name>
    </ligand>
</feature>
<dbReference type="UniPathway" id="UPA00244">
    <property type="reaction ID" value="UER00312"/>
</dbReference>
<dbReference type="AlphaFoldDB" id="A0A6I1ETQ0"/>
<dbReference type="GO" id="GO:0050570">
    <property type="term" value="F:4-hydroxythreonine-4-phosphate dehydrogenase activity"/>
    <property type="evidence" value="ECO:0007669"/>
    <property type="project" value="UniProtKB-UniRule"/>
</dbReference>
<dbReference type="InterPro" id="IPR005255">
    <property type="entry name" value="PdxA_fam"/>
</dbReference>
<dbReference type="GO" id="GO:0050897">
    <property type="term" value="F:cobalt ion binding"/>
    <property type="evidence" value="ECO:0007669"/>
    <property type="project" value="UniProtKB-UniRule"/>
</dbReference>
<organism evidence="11 12">
    <name type="scientific">Sutterella seckii</name>
    <dbReference type="NCBI Taxonomy" id="1944635"/>
    <lineage>
        <taxon>Bacteria</taxon>
        <taxon>Pseudomonadati</taxon>
        <taxon>Pseudomonadota</taxon>
        <taxon>Betaproteobacteria</taxon>
        <taxon>Burkholderiales</taxon>
        <taxon>Sutterellaceae</taxon>
        <taxon>Sutterella</taxon>
    </lineage>
</organism>
<dbReference type="HAMAP" id="MF_00536">
    <property type="entry name" value="PdxA"/>
    <property type="match status" value="1"/>
</dbReference>
<feature type="binding site" evidence="10">
    <location>
        <position position="201"/>
    </location>
    <ligand>
        <name>a divalent metal cation</name>
        <dbReference type="ChEBI" id="CHEBI:60240"/>
        <note>ligand shared between dimeric partners</note>
    </ligand>
</feature>
<evidence type="ECO:0000256" key="3">
    <source>
        <dbReference type="ARBA" id="ARBA00022833"/>
    </source>
</evidence>
<accession>A0A6I1ETQ0</accession>
<dbReference type="NCBIfam" id="TIGR00557">
    <property type="entry name" value="pdxA"/>
    <property type="match status" value="1"/>
</dbReference>
<evidence type="ECO:0000256" key="7">
    <source>
        <dbReference type="ARBA" id="ARBA00023027"/>
    </source>
</evidence>
<dbReference type="InterPro" id="IPR037510">
    <property type="entry name" value="PdxA"/>
</dbReference>
<dbReference type="RefSeq" id="WP_152157646.1">
    <property type="nucleotide sequence ID" value="NZ_WEHX01000007.1"/>
</dbReference>
<protein>
    <recommendedName>
        <fullName evidence="10">4-hydroxythreonine-4-phosphate dehydrogenase</fullName>
        <ecNumber evidence="10">1.1.1.262</ecNumber>
    </recommendedName>
    <alternativeName>
        <fullName evidence="10">4-(phosphohydroxy)-L-threonine dehydrogenase</fullName>
    </alternativeName>
</protein>
<name>A0A6I1ETQ0_9BURK</name>
<feature type="binding site" evidence="10">
    <location>
        <position position="273"/>
    </location>
    <ligand>
        <name>substrate</name>
    </ligand>
</feature>
<keyword evidence="3 10" id="KW-0862">Zinc</keyword>
<dbReference type="GO" id="GO:0042823">
    <property type="term" value="P:pyridoxal phosphate biosynthetic process"/>
    <property type="evidence" value="ECO:0007669"/>
    <property type="project" value="UniProtKB-UniRule"/>
</dbReference>
<comment type="pathway">
    <text evidence="10">Cofactor biosynthesis; pyridoxine 5'-phosphate biosynthesis; pyridoxine 5'-phosphate from D-erythrose 4-phosphate: step 4/5.</text>
</comment>